<organism evidence="7 8">
    <name type="scientific">Paenibacillus campinasensis</name>
    <dbReference type="NCBI Taxonomy" id="66347"/>
    <lineage>
        <taxon>Bacteria</taxon>
        <taxon>Bacillati</taxon>
        <taxon>Bacillota</taxon>
        <taxon>Bacilli</taxon>
        <taxon>Bacillales</taxon>
        <taxon>Paenibacillaceae</taxon>
        <taxon>Paenibacillus</taxon>
    </lineage>
</organism>
<keyword evidence="4" id="KW-0813">Transport</keyword>
<name>A0A268EG77_9BACL</name>
<reference evidence="7 8" key="1">
    <citation type="submission" date="2017-07" db="EMBL/GenBank/DDBJ databases">
        <title>Isolation and whole genome analysis of endospore-forming bacteria from heroin.</title>
        <authorList>
            <person name="Kalinowski J."/>
            <person name="Ahrens B."/>
            <person name="Al-Dilaimi A."/>
            <person name="Winkler A."/>
            <person name="Wibberg D."/>
            <person name="Schleenbecker U."/>
            <person name="Ruckert C."/>
            <person name="Wolfel R."/>
            <person name="Grass G."/>
        </authorList>
    </citation>
    <scope>NUCLEOTIDE SEQUENCE [LARGE SCALE GENOMIC DNA]</scope>
    <source>
        <strain evidence="7 8">7537-G1</strain>
    </source>
</reference>
<dbReference type="GO" id="GO:0009055">
    <property type="term" value="F:electron transfer activity"/>
    <property type="evidence" value="ECO:0007669"/>
    <property type="project" value="InterPro"/>
</dbReference>
<comment type="caution">
    <text evidence="7">The sequence shown here is derived from an EMBL/GenBank/DDBJ whole genome shotgun (WGS) entry which is preliminary data.</text>
</comment>
<keyword evidence="5" id="KW-0249">Electron transport</keyword>
<dbReference type="InterPro" id="IPR012255">
    <property type="entry name" value="ETF_b"/>
</dbReference>
<feature type="domain" description="Electron transfer flavoprotein alpha/beta-subunit N-terminal" evidence="6">
    <location>
        <begin position="21"/>
        <end position="209"/>
    </location>
</feature>
<dbReference type="PIRSF" id="PIRSF000090">
    <property type="entry name" value="Beta-ETF"/>
    <property type="match status" value="1"/>
</dbReference>
<dbReference type="GO" id="GO:0005829">
    <property type="term" value="C:cytosol"/>
    <property type="evidence" value="ECO:0007669"/>
    <property type="project" value="TreeGrafter"/>
</dbReference>
<evidence type="ECO:0000256" key="1">
    <source>
        <dbReference type="ARBA" id="ARBA00007557"/>
    </source>
</evidence>
<protein>
    <recommendedName>
        <fullName evidence="3">Electron transfer flavoprotein subunit beta</fullName>
    </recommendedName>
</protein>
<dbReference type="InterPro" id="IPR014730">
    <property type="entry name" value="ETF_a/b_N"/>
</dbReference>
<dbReference type="Proteomes" id="UP000215596">
    <property type="component" value="Unassembled WGS sequence"/>
</dbReference>
<evidence type="ECO:0000313" key="7">
    <source>
        <dbReference type="EMBL" id="PAD72126.1"/>
    </source>
</evidence>
<dbReference type="InterPro" id="IPR014729">
    <property type="entry name" value="Rossmann-like_a/b/a_fold"/>
</dbReference>
<evidence type="ECO:0000256" key="3">
    <source>
        <dbReference type="ARBA" id="ARBA00016797"/>
    </source>
</evidence>
<dbReference type="OrthoDB" id="9804960at2"/>
<accession>A0A268EG77</accession>
<gene>
    <name evidence="7" type="ORF">CHH67_23235</name>
</gene>
<dbReference type="CDD" id="cd01714">
    <property type="entry name" value="ETF_beta"/>
    <property type="match status" value="1"/>
</dbReference>
<dbReference type="RefSeq" id="WP_095267755.1">
    <property type="nucleotide sequence ID" value="NZ_NPBY01000082.1"/>
</dbReference>
<evidence type="ECO:0000256" key="5">
    <source>
        <dbReference type="ARBA" id="ARBA00022982"/>
    </source>
</evidence>
<dbReference type="SUPFAM" id="SSF52402">
    <property type="entry name" value="Adenine nucleotide alpha hydrolases-like"/>
    <property type="match status" value="1"/>
</dbReference>
<sequence>MKIVVLLKQTFDTEERIEIDNGSIAEDGVKFVINPYDEYAVEEAVKLRDEAGGSVTLLSVGPDRTVEALRTALAMGADDAVLISDARIPDDEHAVSKVLHAYLATAAPDLILGGNFSVDRGSGQVAIRLAQLLGFAHAGSITKLAIRGTTAEVHRDAEGDLEVLEVQLPAVFTAQQGLNEPRYPSLPGIMKAKKKPLQTLTLDDLGLSEDDVLPATRRSDLSLPPERSAGRMLKGEPAEVARELVTLLRTQSKVI</sequence>
<dbReference type="Pfam" id="PF01012">
    <property type="entry name" value="ETF"/>
    <property type="match status" value="1"/>
</dbReference>
<dbReference type="AlphaFoldDB" id="A0A268EG77"/>
<evidence type="ECO:0000256" key="2">
    <source>
        <dbReference type="ARBA" id="ARBA00011355"/>
    </source>
</evidence>
<comment type="similarity">
    <text evidence="1">Belongs to the ETF beta-subunit/FixA family.</text>
</comment>
<dbReference type="SMART" id="SM00893">
    <property type="entry name" value="ETF"/>
    <property type="match status" value="1"/>
</dbReference>
<comment type="subunit">
    <text evidence="2">Heterodimer of an alpha and a beta subunit.</text>
</comment>
<proteinExistence type="inferred from homology"/>
<dbReference type="PANTHER" id="PTHR21294:SF8">
    <property type="entry name" value="ELECTRON TRANSFER FLAVOPROTEIN SUBUNIT BETA"/>
    <property type="match status" value="1"/>
</dbReference>
<dbReference type="InterPro" id="IPR033948">
    <property type="entry name" value="ETF_beta_N"/>
</dbReference>
<evidence type="ECO:0000313" key="8">
    <source>
        <dbReference type="Proteomes" id="UP000215596"/>
    </source>
</evidence>
<evidence type="ECO:0000256" key="4">
    <source>
        <dbReference type="ARBA" id="ARBA00022448"/>
    </source>
</evidence>
<dbReference type="Gene3D" id="3.40.50.620">
    <property type="entry name" value="HUPs"/>
    <property type="match status" value="1"/>
</dbReference>
<dbReference type="PANTHER" id="PTHR21294">
    <property type="entry name" value="ELECTRON TRANSFER FLAVOPROTEIN BETA-SUBUNIT"/>
    <property type="match status" value="1"/>
</dbReference>
<dbReference type="EMBL" id="NPBY01000082">
    <property type="protein sequence ID" value="PAD72126.1"/>
    <property type="molecule type" value="Genomic_DNA"/>
</dbReference>
<evidence type="ECO:0000259" key="6">
    <source>
        <dbReference type="SMART" id="SM00893"/>
    </source>
</evidence>